<dbReference type="GO" id="GO:0005829">
    <property type="term" value="C:cytosol"/>
    <property type="evidence" value="ECO:0007669"/>
    <property type="project" value="TreeGrafter"/>
</dbReference>
<feature type="binding site" evidence="15">
    <location>
        <begin position="39"/>
        <end position="46"/>
    </location>
    <ligand>
        <name>ATP</name>
        <dbReference type="ChEBI" id="CHEBI:30616"/>
    </ligand>
</feature>
<evidence type="ECO:0000256" key="16">
    <source>
        <dbReference type="SAM" id="MobiDB-lite"/>
    </source>
</evidence>
<name>A0A2M9G4I9_9PROT</name>
<keyword evidence="1" id="KW-0540">Nuclease</keyword>
<dbReference type="Gene3D" id="3.40.50.300">
    <property type="entry name" value="P-loop containing nucleotide triphosphate hydrolases"/>
    <property type="match status" value="4"/>
</dbReference>
<dbReference type="Pfam" id="PF13361">
    <property type="entry name" value="UvrD_C"/>
    <property type="match status" value="1"/>
</dbReference>
<dbReference type="PROSITE" id="PS51217">
    <property type="entry name" value="UVRD_HELICASE_CTER"/>
    <property type="match status" value="1"/>
</dbReference>
<evidence type="ECO:0000259" key="17">
    <source>
        <dbReference type="PROSITE" id="PS51198"/>
    </source>
</evidence>
<dbReference type="NCBIfam" id="TIGR02784">
    <property type="entry name" value="addA_alphas"/>
    <property type="match status" value="1"/>
</dbReference>
<feature type="compositionally biased region" description="Pro residues" evidence="16">
    <location>
        <begin position="961"/>
        <end position="970"/>
    </location>
</feature>
<dbReference type="PROSITE" id="PS51198">
    <property type="entry name" value="UVRD_HELICASE_ATP_BIND"/>
    <property type="match status" value="1"/>
</dbReference>
<keyword evidence="7 15" id="KW-0067">ATP-binding</keyword>
<evidence type="ECO:0000256" key="8">
    <source>
        <dbReference type="ARBA" id="ARBA00023125"/>
    </source>
</evidence>
<dbReference type="PANTHER" id="PTHR11070">
    <property type="entry name" value="UVRD / RECB / PCRA DNA HELICASE FAMILY MEMBER"/>
    <property type="match status" value="1"/>
</dbReference>
<keyword evidence="9" id="KW-0234">DNA repair</keyword>
<evidence type="ECO:0000256" key="10">
    <source>
        <dbReference type="ARBA" id="ARBA00023235"/>
    </source>
</evidence>
<dbReference type="EMBL" id="PHIG01000025">
    <property type="protein sequence ID" value="PJK30618.1"/>
    <property type="molecule type" value="Genomic_DNA"/>
</dbReference>
<dbReference type="Pfam" id="PF00580">
    <property type="entry name" value="UvrD-helicase"/>
    <property type="match status" value="1"/>
</dbReference>
<evidence type="ECO:0000259" key="18">
    <source>
        <dbReference type="PROSITE" id="PS51217"/>
    </source>
</evidence>
<dbReference type="SUPFAM" id="SSF52980">
    <property type="entry name" value="Restriction endonuclease-like"/>
    <property type="match status" value="1"/>
</dbReference>
<dbReference type="PANTHER" id="PTHR11070:SF2">
    <property type="entry name" value="ATP-DEPENDENT DNA HELICASE SRS2"/>
    <property type="match status" value="1"/>
</dbReference>
<evidence type="ECO:0000256" key="14">
    <source>
        <dbReference type="ARBA" id="ARBA00048988"/>
    </source>
</evidence>
<dbReference type="Pfam" id="PF12705">
    <property type="entry name" value="PDDEXK_1"/>
    <property type="match status" value="1"/>
</dbReference>
<dbReference type="InterPro" id="IPR014017">
    <property type="entry name" value="DNA_helicase_UvrD-like_C"/>
</dbReference>
<protein>
    <recommendedName>
        <fullName evidence="12">DNA 3'-5' helicase</fullName>
        <ecNumber evidence="12">5.6.2.4</ecNumber>
    </recommendedName>
    <alternativeName>
        <fullName evidence="13">DNA 3'-5' helicase II</fullName>
    </alternativeName>
</protein>
<comment type="catalytic activity">
    <reaction evidence="11">
        <text>Couples ATP hydrolysis with the unwinding of duplex DNA by translocating in the 3'-5' direction.</text>
        <dbReference type="EC" id="5.6.2.4"/>
    </reaction>
</comment>
<feature type="region of interest" description="Disordered" evidence="16">
    <location>
        <begin position="551"/>
        <end position="572"/>
    </location>
</feature>
<evidence type="ECO:0000256" key="9">
    <source>
        <dbReference type="ARBA" id="ARBA00023204"/>
    </source>
</evidence>
<proteinExistence type="predicted"/>
<dbReference type="InterPro" id="IPR000212">
    <property type="entry name" value="DNA_helicase_UvrD/REP"/>
</dbReference>
<organism evidence="19 20">
    <name type="scientific">Minwuia thermotolerans</name>
    <dbReference type="NCBI Taxonomy" id="2056226"/>
    <lineage>
        <taxon>Bacteria</taxon>
        <taxon>Pseudomonadati</taxon>
        <taxon>Pseudomonadota</taxon>
        <taxon>Alphaproteobacteria</taxon>
        <taxon>Minwuiales</taxon>
        <taxon>Minwuiaceae</taxon>
        <taxon>Minwuia</taxon>
    </lineage>
</organism>
<reference evidence="19 20" key="1">
    <citation type="submission" date="2017-11" db="EMBL/GenBank/DDBJ databases">
        <title>Draft genome sequence of Rhizobiales bacterium SY3-13.</title>
        <authorList>
            <person name="Sun C."/>
        </authorList>
    </citation>
    <scope>NUCLEOTIDE SEQUENCE [LARGE SCALE GENOMIC DNA]</scope>
    <source>
        <strain evidence="19 20">SY3-13</strain>
    </source>
</reference>
<evidence type="ECO:0000256" key="13">
    <source>
        <dbReference type="ARBA" id="ARBA00034923"/>
    </source>
</evidence>
<dbReference type="AlphaFoldDB" id="A0A2M9G4I9"/>
<dbReference type="InterPro" id="IPR011604">
    <property type="entry name" value="PDDEXK-like_dom_sf"/>
</dbReference>
<dbReference type="InterPro" id="IPR038726">
    <property type="entry name" value="PDDEXK_AddAB-type"/>
</dbReference>
<evidence type="ECO:0000256" key="2">
    <source>
        <dbReference type="ARBA" id="ARBA00022741"/>
    </source>
</evidence>
<dbReference type="InterPro" id="IPR011335">
    <property type="entry name" value="Restrct_endonuc-II-like"/>
</dbReference>
<dbReference type="GO" id="GO:0000725">
    <property type="term" value="P:recombinational repair"/>
    <property type="evidence" value="ECO:0007669"/>
    <property type="project" value="TreeGrafter"/>
</dbReference>
<dbReference type="GO" id="GO:0003677">
    <property type="term" value="F:DNA binding"/>
    <property type="evidence" value="ECO:0007669"/>
    <property type="project" value="UniProtKB-KW"/>
</dbReference>
<dbReference type="GO" id="GO:0004527">
    <property type="term" value="F:exonuclease activity"/>
    <property type="evidence" value="ECO:0007669"/>
    <property type="project" value="UniProtKB-KW"/>
</dbReference>
<sequence>MVRRRRGGRAMTTAADPLARTIAAQRKAARPDASAWVSANAGSGKTRVLTDRVIRLMLEQDAPPNRILSITFTNAAAAEMSNRLFRRLGEWAALPDTALTAKLTELLGEAGAARQPLDLARRLFARALETPGGLKVQTIHAFAASVLGRFPLEAGLSPEFRQMDEREPEEMLERLKHTILAGRSTDREVDAALERLIDRMADGAFDDLLREALNARRPIEAAIARHGGVDGVVHEIRSRFGLRPDEDEAAVTAAGCAFGAWDELGLRRVLAGLRRDGGRKAAANADLIEAWLASDDDARQALLTDYRGVFLTQKGEPRKTLIPAAVTRADPGALAVMETELARIMELSDRCAAAACADRTADLLRLAGALLADYAAEKQRLALVDYDDLIRHTLGLLRSQAAWVHFKLDEGLDHILIDEAQDTSPDQWRIADLLSAEFFAGEGARTDVVRTVFAVGDEKQSIYSFQGADPEGFDRMRGHFRERALDARESFEDVTLDVSFRSAPEILTVVDRTFAGPAGAGLTAGGAASAHIARRAGAQGLVELWPLEAPGESEEQNRWDAPMDTERPDSPRRRLAVRVAERIAAMIRDRETIGQAGDTDRPLRAITPGDVLILVRRRDATVAEIARELKRLRVPVAGADRMVLTEQIAVMDLMALGDFLLLPEDDLTLATVLKSPLYGFDDSDLFELAHGREKHERLWHVMRRRADERPKWAEAAAELSDLLGRADQSTPFAFFAELLGAGGARRRLLARLGTDQLDPLDEFLNAALDDERRHPPSLQGFLHRLRAGQSAEIRRDMERGGGAVRIMTVHGAKGLEAPVVILPDTTRAPRAGKSPLIALPGPGGDEDIPVMRGRAAELPDRVAQQAKREQERGLAEYNRLLYVAMTRAEERLYVCGFYNSERALPDDASWYRAVEGALAEIGEAGGDGVLRHGSGALPLTGDDAGAGEAEILPAWATAPAPAEPAPPRPLAPSRQPGEEPDAEPAALSPLQRTGGAGRRRGVLVHHLLQVLPELPPERREDAGASILARRAADLEEAERTALLTEALGVIAAPEMAAAFAPGSRAEAAIAGVVGGHVVSGQVDRLAVTDDSVLIVDYKTNRPPPQEVAGVPLAYLRQMALYRAVMRRIHPDREVRCALVWTVEARLMALPAARLDHALASLDLSQAAT</sequence>
<evidence type="ECO:0000256" key="1">
    <source>
        <dbReference type="ARBA" id="ARBA00022722"/>
    </source>
</evidence>
<dbReference type="InterPro" id="IPR014016">
    <property type="entry name" value="UvrD-like_ATP-bd"/>
</dbReference>
<keyword evidence="4 15" id="KW-0378">Hydrolase</keyword>
<gene>
    <name evidence="19" type="primary">addA</name>
    <name evidence="19" type="ORF">CVT23_06655</name>
</gene>
<evidence type="ECO:0000256" key="3">
    <source>
        <dbReference type="ARBA" id="ARBA00022763"/>
    </source>
</evidence>
<feature type="region of interest" description="Disordered" evidence="16">
    <location>
        <begin position="958"/>
        <end position="995"/>
    </location>
</feature>
<dbReference type="InterPro" id="IPR027417">
    <property type="entry name" value="P-loop_NTPase"/>
</dbReference>
<dbReference type="GO" id="GO:0043138">
    <property type="term" value="F:3'-5' DNA helicase activity"/>
    <property type="evidence" value="ECO:0007669"/>
    <property type="project" value="UniProtKB-EC"/>
</dbReference>
<accession>A0A2M9G4I9</accession>
<dbReference type="GO" id="GO:0033202">
    <property type="term" value="C:DNA helicase complex"/>
    <property type="evidence" value="ECO:0007669"/>
    <property type="project" value="TreeGrafter"/>
</dbReference>
<keyword evidence="3" id="KW-0227">DNA damage</keyword>
<evidence type="ECO:0000256" key="5">
    <source>
        <dbReference type="ARBA" id="ARBA00022806"/>
    </source>
</evidence>
<keyword evidence="20" id="KW-1185">Reference proteome</keyword>
<dbReference type="OrthoDB" id="9810135at2"/>
<dbReference type="EC" id="5.6.2.4" evidence="12"/>
<dbReference type="InterPro" id="IPR014151">
    <property type="entry name" value="DNA_helicase_AddA"/>
</dbReference>
<keyword evidence="5 15" id="KW-0347">Helicase</keyword>
<dbReference type="Gene3D" id="3.90.320.10">
    <property type="match status" value="1"/>
</dbReference>
<evidence type="ECO:0000256" key="12">
    <source>
        <dbReference type="ARBA" id="ARBA00034808"/>
    </source>
</evidence>
<evidence type="ECO:0000256" key="15">
    <source>
        <dbReference type="PROSITE-ProRule" id="PRU00560"/>
    </source>
</evidence>
<evidence type="ECO:0000256" key="6">
    <source>
        <dbReference type="ARBA" id="ARBA00022839"/>
    </source>
</evidence>
<dbReference type="Proteomes" id="UP000229498">
    <property type="component" value="Unassembled WGS sequence"/>
</dbReference>
<evidence type="ECO:0000313" key="20">
    <source>
        <dbReference type="Proteomes" id="UP000229498"/>
    </source>
</evidence>
<dbReference type="SUPFAM" id="SSF52540">
    <property type="entry name" value="P-loop containing nucleoside triphosphate hydrolases"/>
    <property type="match status" value="1"/>
</dbReference>
<evidence type="ECO:0000256" key="11">
    <source>
        <dbReference type="ARBA" id="ARBA00034617"/>
    </source>
</evidence>
<keyword evidence="10" id="KW-0413">Isomerase</keyword>
<evidence type="ECO:0000313" key="19">
    <source>
        <dbReference type="EMBL" id="PJK30618.1"/>
    </source>
</evidence>
<feature type="domain" description="UvrD-like helicase C-terminal" evidence="18">
    <location>
        <begin position="519"/>
        <end position="814"/>
    </location>
</feature>
<keyword evidence="6" id="KW-0269">Exonuclease</keyword>
<evidence type="ECO:0000256" key="4">
    <source>
        <dbReference type="ARBA" id="ARBA00022801"/>
    </source>
</evidence>
<keyword evidence="2 15" id="KW-0547">Nucleotide-binding</keyword>
<feature type="domain" description="UvrD-like helicase ATP-binding" evidence="17">
    <location>
        <begin position="18"/>
        <end position="503"/>
    </location>
</feature>
<keyword evidence="8" id="KW-0238">DNA-binding</keyword>
<comment type="caution">
    <text evidence="19">The sequence shown here is derived from an EMBL/GenBank/DDBJ whole genome shotgun (WGS) entry which is preliminary data.</text>
</comment>
<comment type="catalytic activity">
    <reaction evidence="14">
        <text>ATP + H2O = ADP + phosphate + H(+)</text>
        <dbReference type="Rhea" id="RHEA:13065"/>
        <dbReference type="ChEBI" id="CHEBI:15377"/>
        <dbReference type="ChEBI" id="CHEBI:15378"/>
        <dbReference type="ChEBI" id="CHEBI:30616"/>
        <dbReference type="ChEBI" id="CHEBI:43474"/>
        <dbReference type="ChEBI" id="CHEBI:456216"/>
        <dbReference type="EC" id="5.6.2.4"/>
    </reaction>
</comment>
<evidence type="ECO:0000256" key="7">
    <source>
        <dbReference type="ARBA" id="ARBA00022840"/>
    </source>
</evidence>
<dbReference type="GO" id="GO:0005524">
    <property type="term" value="F:ATP binding"/>
    <property type="evidence" value="ECO:0007669"/>
    <property type="project" value="UniProtKB-UniRule"/>
</dbReference>